<sequence>MSLLYIKESYVYTFREMECHTDGCGYWRTADDHSYGLHAPLRMYKVNGAYCCHACLTETIAAIYEAIEEEEE</sequence>
<accession>X1C3N1</accession>
<proteinExistence type="predicted"/>
<dbReference type="EMBL" id="BART01024578">
    <property type="protein sequence ID" value="GAG91023.1"/>
    <property type="molecule type" value="Genomic_DNA"/>
</dbReference>
<evidence type="ECO:0000313" key="1">
    <source>
        <dbReference type="EMBL" id="GAG91023.1"/>
    </source>
</evidence>
<name>X1C3N1_9ZZZZ</name>
<organism evidence="1">
    <name type="scientific">marine sediment metagenome</name>
    <dbReference type="NCBI Taxonomy" id="412755"/>
    <lineage>
        <taxon>unclassified sequences</taxon>
        <taxon>metagenomes</taxon>
        <taxon>ecological metagenomes</taxon>
    </lineage>
</organism>
<comment type="caution">
    <text evidence="1">The sequence shown here is derived from an EMBL/GenBank/DDBJ whole genome shotgun (WGS) entry which is preliminary data.</text>
</comment>
<dbReference type="AlphaFoldDB" id="X1C3N1"/>
<gene>
    <name evidence="1" type="ORF">S01H4_44343</name>
</gene>
<protein>
    <submittedName>
        <fullName evidence="1">Uncharacterized protein</fullName>
    </submittedName>
</protein>
<reference evidence="1" key="1">
    <citation type="journal article" date="2014" name="Front. Microbiol.">
        <title>High frequency of phylogenetically diverse reductive dehalogenase-homologous genes in deep subseafloor sedimentary metagenomes.</title>
        <authorList>
            <person name="Kawai M."/>
            <person name="Futagami T."/>
            <person name="Toyoda A."/>
            <person name="Takaki Y."/>
            <person name="Nishi S."/>
            <person name="Hori S."/>
            <person name="Arai W."/>
            <person name="Tsubouchi T."/>
            <person name="Morono Y."/>
            <person name="Uchiyama I."/>
            <person name="Ito T."/>
            <person name="Fujiyama A."/>
            <person name="Inagaki F."/>
            <person name="Takami H."/>
        </authorList>
    </citation>
    <scope>NUCLEOTIDE SEQUENCE</scope>
    <source>
        <strain evidence="1">Expedition CK06-06</strain>
    </source>
</reference>